<dbReference type="EMBL" id="WBSO01000002">
    <property type="protein sequence ID" value="KAB8300811.1"/>
    <property type="molecule type" value="Genomic_DNA"/>
</dbReference>
<organism evidence="1 2">
    <name type="scientific">Bifidobacterium apri</name>
    <dbReference type="NCBI Taxonomy" id="1769423"/>
    <lineage>
        <taxon>Bacteria</taxon>
        <taxon>Bacillati</taxon>
        <taxon>Actinomycetota</taxon>
        <taxon>Actinomycetes</taxon>
        <taxon>Bifidobacteriales</taxon>
        <taxon>Bifidobacteriaceae</taxon>
        <taxon>Bifidobacterium</taxon>
    </lineage>
</organism>
<protein>
    <submittedName>
        <fullName evidence="1">Uncharacterized protein</fullName>
    </submittedName>
</protein>
<evidence type="ECO:0000313" key="2">
    <source>
        <dbReference type="Proteomes" id="UP000440041"/>
    </source>
</evidence>
<reference evidence="1 2" key="1">
    <citation type="submission" date="2019-09" db="EMBL/GenBank/DDBJ databases">
        <title>Characterization of the phylogenetic diversity of two novel species belonging to the genus Bifidobacterium: Bifidobacterium cebidarum sp. nov. and Bifidobacterium leontopitheci sp. nov.</title>
        <authorList>
            <person name="Lugli G.A."/>
            <person name="Duranti S."/>
            <person name="Milani C."/>
            <person name="Turroni F."/>
            <person name="Ventura M."/>
        </authorList>
    </citation>
    <scope>NUCLEOTIDE SEQUENCE [LARGE SCALE GENOMIC DNA]</scope>
    <source>
        <strain evidence="1 2">DSM 100238</strain>
    </source>
</reference>
<accession>A0A6A2VAB1</accession>
<proteinExistence type="predicted"/>
<sequence length="196" mass="21130">MCVRHRSESWGYRPVCVSAGGVCGSLDCCSGRVHALYAVACEAERISTENGSGGPVFCGSRMPGHTQTCSMAPGQCGKPSVWRTTYVMTCATRHIRIACTPCAATGPRRFRTHILAGLESGGMRIRNRDTPGRTTPHTRFRTHILANNPSPDRIVLGELNGLGGWRLFSRMGCGRLWASGVLMDNLPTGTLKIHGS</sequence>
<dbReference type="AlphaFoldDB" id="A0A6A2VAB1"/>
<keyword evidence="2" id="KW-1185">Reference proteome</keyword>
<evidence type="ECO:0000313" key="1">
    <source>
        <dbReference type="EMBL" id="KAB8300811.1"/>
    </source>
</evidence>
<dbReference type="Proteomes" id="UP000440041">
    <property type="component" value="Unassembled WGS sequence"/>
</dbReference>
<name>A0A6A2VAB1_9BIFI</name>
<gene>
    <name evidence="1" type="ORF">DSM100238_0538</name>
</gene>
<comment type="caution">
    <text evidence="1">The sequence shown here is derived from an EMBL/GenBank/DDBJ whole genome shotgun (WGS) entry which is preliminary data.</text>
</comment>